<protein>
    <submittedName>
        <fullName evidence="7">Arylsulfatase</fullName>
    </submittedName>
</protein>
<dbReference type="InterPro" id="IPR024607">
    <property type="entry name" value="Sulfatase_CS"/>
</dbReference>
<gene>
    <name evidence="7" type="ORF">NEE01_23125</name>
</gene>
<feature type="signal peptide" evidence="5">
    <location>
        <begin position="1"/>
        <end position="28"/>
    </location>
</feature>
<dbReference type="Gene3D" id="3.40.720.10">
    <property type="entry name" value="Alkaline Phosphatase, subunit A"/>
    <property type="match status" value="1"/>
</dbReference>
<organism evidence="7 8">
    <name type="scientific">Sphingomonas lycopersici</name>
    <dbReference type="NCBI Taxonomy" id="2951807"/>
    <lineage>
        <taxon>Bacteria</taxon>
        <taxon>Pseudomonadati</taxon>
        <taxon>Pseudomonadota</taxon>
        <taxon>Alphaproteobacteria</taxon>
        <taxon>Sphingomonadales</taxon>
        <taxon>Sphingomonadaceae</taxon>
        <taxon>Sphingomonas</taxon>
    </lineage>
</organism>
<evidence type="ECO:0000256" key="3">
    <source>
        <dbReference type="ARBA" id="ARBA00022801"/>
    </source>
</evidence>
<dbReference type="GO" id="GO:0016787">
    <property type="term" value="F:hydrolase activity"/>
    <property type="evidence" value="ECO:0007669"/>
    <property type="project" value="UniProtKB-KW"/>
</dbReference>
<keyword evidence="2" id="KW-0479">Metal-binding</keyword>
<keyword evidence="3" id="KW-0378">Hydrolase</keyword>
<evidence type="ECO:0000256" key="5">
    <source>
        <dbReference type="SAM" id="SignalP"/>
    </source>
</evidence>
<dbReference type="EMBL" id="JANFAV010000028">
    <property type="protein sequence ID" value="MCW6537677.1"/>
    <property type="molecule type" value="Genomic_DNA"/>
</dbReference>
<evidence type="ECO:0000313" key="7">
    <source>
        <dbReference type="EMBL" id="MCW6537677.1"/>
    </source>
</evidence>
<dbReference type="AlphaFoldDB" id="A0AA42CSU9"/>
<dbReference type="PANTHER" id="PTHR42693:SF43">
    <property type="entry name" value="BLL2667 PROTEIN"/>
    <property type="match status" value="1"/>
</dbReference>
<evidence type="ECO:0000259" key="6">
    <source>
        <dbReference type="Pfam" id="PF00884"/>
    </source>
</evidence>
<dbReference type="InterPro" id="IPR050738">
    <property type="entry name" value="Sulfatase"/>
</dbReference>
<dbReference type="Pfam" id="PF00884">
    <property type="entry name" value="Sulfatase"/>
    <property type="match status" value="1"/>
</dbReference>
<dbReference type="Gene3D" id="3.30.1120.10">
    <property type="match status" value="1"/>
</dbReference>
<dbReference type="Proteomes" id="UP001165565">
    <property type="component" value="Unassembled WGS sequence"/>
</dbReference>
<dbReference type="PROSITE" id="PS00523">
    <property type="entry name" value="SULFATASE_1"/>
    <property type="match status" value="1"/>
</dbReference>
<evidence type="ECO:0000256" key="2">
    <source>
        <dbReference type="ARBA" id="ARBA00022723"/>
    </source>
</evidence>
<evidence type="ECO:0000256" key="1">
    <source>
        <dbReference type="ARBA" id="ARBA00008779"/>
    </source>
</evidence>
<dbReference type="InterPro" id="IPR000917">
    <property type="entry name" value="Sulfatase_N"/>
</dbReference>
<name>A0AA42CSU9_9SPHN</name>
<reference evidence="7" key="1">
    <citation type="submission" date="2022-06" db="EMBL/GenBank/DDBJ databases">
        <title>Sphingomonas sp. nov. isolated from rhizosphere soil of tomato.</title>
        <authorList>
            <person name="Dong H."/>
            <person name="Gao R."/>
        </authorList>
    </citation>
    <scope>NUCLEOTIDE SEQUENCE</scope>
    <source>
        <strain evidence="7">MMSM24</strain>
    </source>
</reference>
<proteinExistence type="inferred from homology"/>
<keyword evidence="5" id="KW-0732">Signal</keyword>
<feature type="chain" id="PRO_5041444958" evidence="5">
    <location>
        <begin position="29"/>
        <end position="803"/>
    </location>
</feature>
<dbReference type="PANTHER" id="PTHR42693">
    <property type="entry name" value="ARYLSULFATASE FAMILY MEMBER"/>
    <property type="match status" value="1"/>
</dbReference>
<evidence type="ECO:0000256" key="4">
    <source>
        <dbReference type="ARBA" id="ARBA00022837"/>
    </source>
</evidence>
<comment type="similarity">
    <text evidence="1">Belongs to the sulfatase family.</text>
</comment>
<accession>A0AA42CSU9</accession>
<dbReference type="GO" id="GO:0046872">
    <property type="term" value="F:metal ion binding"/>
    <property type="evidence" value="ECO:0007669"/>
    <property type="project" value="UniProtKB-KW"/>
</dbReference>
<sequence length="803" mass="87432">MIKSRSWLYACSVLATIGQLPVAPQAAAQSTATTPGVFSPATVLPRPVPPYQGNLGVTPAESSKPHYPPPVVAPKGAPNVLLIMTDDVGFGTYSGFGGPVPTPAFDAVAANGLRYNRFHTTALCSPTRAALLTGRNHHSVGTGVIQELATGYPGYTSIIPKSAATIAEVLRQNGYATGWLGKNHNIPDWENSPAGPFDNWPSGLGFDYFFGFNGGETDQWAPALTENRNPVEPPANDPNYILDRDLADHAINWLRTVGTQAPDKPFFLYYAPGSGHAPHQAPREWIAKFHGQFDQGWDKLREETFARQKKLGVIPADATLTPRPPEIPAWDSLSPDAKKVAARLMEVYAATNAYSDHQIGRVIEELRAQGRLDNTIIIYIEGDNGASAEGGLNGSINQMAGLNGVPDTVANMINHLDEMGGPMSDEHYPAGFAWAMDTPFQWTKQVASHWGGTRNGMTISWPARIKARGEIRSQFGHVIDIAPTLYEAIGIPQPTEVNGVKQKPIEGTSLVYSFNNAAAPDRHTTQYFEMFANRAIYQDGWVAATHPKRLPWVAVQPFDANAFTWELYHVAKDYSEAEDLAAKEPERLKKMQAAFLKEARKYNVLPLDPSTIARMQADQRPSAFAGRQDFAFYPGPRLPDPAFPEVKNKSFTLTATVDVPREGAEGVLVTEGGRFGGWGLVMYKSKPSFIYKFFNFPGQSVRLDSQVSLAPGKHAIVVDFKYDGGGFGRGGVFTLKADGKDLAQGRIEHTVPGWFSTEGVSIGSDTGTPVAEDYRVPFPFSGALERIDLHLDIPAGRTRSSPD</sequence>
<dbReference type="CDD" id="cd16025">
    <property type="entry name" value="PAS_like"/>
    <property type="match status" value="1"/>
</dbReference>
<keyword evidence="8" id="KW-1185">Reference proteome</keyword>
<feature type="domain" description="Sulfatase N-terminal" evidence="6">
    <location>
        <begin position="78"/>
        <end position="491"/>
    </location>
</feature>
<dbReference type="InterPro" id="IPR017850">
    <property type="entry name" value="Alkaline_phosphatase_core_sf"/>
</dbReference>
<dbReference type="RefSeq" id="WP_265271850.1">
    <property type="nucleotide sequence ID" value="NZ_JANFAV010000028.1"/>
</dbReference>
<evidence type="ECO:0000313" key="8">
    <source>
        <dbReference type="Proteomes" id="UP001165565"/>
    </source>
</evidence>
<keyword evidence="4" id="KW-0106">Calcium</keyword>
<comment type="caution">
    <text evidence="7">The sequence shown here is derived from an EMBL/GenBank/DDBJ whole genome shotgun (WGS) entry which is preliminary data.</text>
</comment>
<dbReference type="SUPFAM" id="SSF53649">
    <property type="entry name" value="Alkaline phosphatase-like"/>
    <property type="match status" value="1"/>
</dbReference>